<proteinExistence type="predicted"/>
<dbReference type="EMBL" id="CAUYUJ010021170">
    <property type="protein sequence ID" value="CAK0903100.1"/>
    <property type="molecule type" value="Genomic_DNA"/>
</dbReference>
<accession>A0ABN9XSX1</accession>
<protein>
    <submittedName>
        <fullName evidence="2">Uncharacterized protein</fullName>
    </submittedName>
</protein>
<name>A0ABN9XSX1_9DINO</name>
<dbReference type="Proteomes" id="UP001189429">
    <property type="component" value="Unassembled WGS sequence"/>
</dbReference>
<feature type="region of interest" description="Disordered" evidence="1">
    <location>
        <begin position="946"/>
        <end position="965"/>
    </location>
</feature>
<sequence length="1140" mass="122180">CMDWLARGLTGVANAGAFALVARLAPAPTHTCECSFEAPTADEKVLAVLQSQLDNYTTVLAFGLLYFIVGMPTGDSWSRSDFFEYDSGFHWHHRALLKPTPVPGRWIICTPDLSVQVASLDAHRIIALERESAIPAQRARAAYVFDPLQPAELEQMRARAVALLDILGITSAGPALPFQAAWRVADPACAGFDEGLPTAITADRDSFMQSLDGALGMALIDDEWVAVASATPDSHDDWLRQNRAGGGRGSRLVGGARVNGTRFMPMVDVVSTSSIESVPGCEWMTRQLDFASKSGIGRQSGFARARRRISEVMTHVQCFGQLNFYNLASAEPLTRYIHQIESAVRKSPKNSDASGVDMLLSSEIDENGGIIATKYQRWVSPAQRDQAQTMKQDEAAADTGKAAAAVAAEARGRTAPPAAAAASPRLGADRGESPPSTDIALAQAYLDLIKSKARKLLCHERQTIYRAAADVDLLVDAGEIAQIRPCCGVSLRFSSAKRRDFIRATHRLGLVSFRHSIAHSVGCFFAARKNGDIRLAVDGRDGVDLKDGFYQFADQDLAPNSGFDVPEKANWHGCPRARDETSQSFEPVSGDSRVCLVLRAAHGPIPELAHLPAGRPQLALAFDRPLVAPYVDSGTLIGLAPAANGTGLAAALDTISGRHLANHEVAEPTNVAESTVGRGVAAGQAMKRVAGHVVNHFMLARCALAALDHVYSFIMDFGPRTGRFSAALTSELRTIKGLVFLCQADLGAPWSRIASASDSSMLGYALHLAAVEPDEVVRAARNKERWRFSEADFSRGHGAMTPRTSSSPPTGGAEFSASDAAIHEKESGVQLLGPRFAGRGPSFYGGKVLSMGGNMGAALIFEKGRAKSRALRQLSSDARGSAGYEHLSREARSNRSAIRYPRDLQQPLRVASLSRPPGSPPEWAAAARQRGAGRRPRPAIAKLRRQAVGDGPRPAGCHRAQPAPPATLTRYQDAYEKLLGFASEHGLSIQAGAAVDSSLKIYVDHLRFDGRGIYDARVAARGTARVRRSNLKGPTALQLARAAQRGWQKRAGNVSRAPMPQQAWFLACDRLCDTGNKADLSAAQALAGRDQAAGLPAKLKAAKRGSSAPLFGLTSAEHERRCKAAFEACSLWRLPPHAAN</sequence>
<feature type="compositionally biased region" description="Low complexity" evidence="1">
    <location>
        <begin position="402"/>
        <end position="426"/>
    </location>
</feature>
<gene>
    <name evidence="2" type="ORF">PCOR1329_LOCUS79502</name>
</gene>
<organism evidence="2 3">
    <name type="scientific">Prorocentrum cordatum</name>
    <dbReference type="NCBI Taxonomy" id="2364126"/>
    <lineage>
        <taxon>Eukaryota</taxon>
        <taxon>Sar</taxon>
        <taxon>Alveolata</taxon>
        <taxon>Dinophyceae</taxon>
        <taxon>Prorocentrales</taxon>
        <taxon>Prorocentraceae</taxon>
        <taxon>Prorocentrum</taxon>
    </lineage>
</organism>
<feature type="region of interest" description="Disordered" evidence="1">
    <location>
        <begin position="402"/>
        <end position="434"/>
    </location>
</feature>
<feature type="region of interest" description="Disordered" evidence="1">
    <location>
        <begin position="876"/>
        <end position="939"/>
    </location>
</feature>
<feature type="non-terminal residue" evidence="2">
    <location>
        <position position="1"/>
    </location>
</feature>
<evidence type="ECO:0000313" key="3">
    <source>
        <dbReference type="Proteomes" id="UP001189429"/>
    </source>
</evidence>
<reference evidence="2" key="1">
    <citation type="submission" date="2023-10" db="EMBL/GenBank/DDBJ databases">
        <authorList>
            <person name="Chen Y."/>
            <person name="Shah S."/>
            <person name="Dougan E. K."/>
            <person name="Thang M."/>
            <person name="Chan C."/>
        </authorList>
    </citation>
    <scope>NUCLEOTIDE SEQUENCE [LARGE SCALE GENOMIC DNA]</scope>
</reference>
<feature type="non-terminal residue" evidence="2">
    <location>
        <position position="1140"/>
    </location>
</feature>
<keyword evidence="3" id="KW-1185">Reference proteome</keyword>
<comment type="caution">
    <text evidence="2">The sequence shown here is derived from an EMBL/GenBank/DDBJ whole genome shotgun (WGS) entry which is preliminary data.</text>
</comment>
<evidence type="ECO:0000313" key="2">
    <source>
        <dbReference type="EMBL" id="CAK0903100.1"/>
    </source>
</evidence>
<feature type="region of interest" description="Disordered" evidence="1">
    <location>
        <begin position="795"/>
        <end position="816"/>
    </location>
</feature>
<evidence type="ECO:0000256" key="1">
    <source>
        <dbReference type="SAM" id="MobiDB-lite"/>
    </source>
</evidence>